<keyword evidence="4 10" id="KW-1134">Transmembrane beta strand</keyword>
<protein>
    <submittedName>
        <fullName evidence="15">TonB-dependent receptor</fullName>
    </submittedName>
</protein>
<evidence type="ECO:0000256" key="9">
    <source>
        <dbReference type="ARBA" id="ARBA00023237"/>
    </source>
</evidence>
<evidence type="ECO:0000256" key="8">
    <source>
        <dbReference type="ARBA" id="ARBA00023170"/>
    </source>
</evidence>
<evidence type="ECO:0000313" key="16">
    <source>
        <dbReference type="Proteomes" id="UP001246372"/>
    </source>
</evidence>
<evidence type="ECO:0000256" key="1">
    <source>
        <dbReference type="ARBA" id="ARBA00004571"/>
    </source>
</evidence>
<keyword evidence="6 11" id="KW-0798">TonB box</keyword>
<keyword evidence="8 15" id="KW-0675">Receptor</keyword>
<dbReference type="InterPro" id="IPR037066">
    <property type="entry name" value="Plug_dom_sf"/>
</dbReference>
<evidence type="ECO:0000256" key="7">
    <source>
        <dbReference type="ARBA" id="ARBA00023136"/>
    </source>
</evidence>
<dbReference type="PANTHER" id="PTHR47234:SF2">
    <property type="entry name" value="TONB-DEPENDENT RECEPTOR"/>
    <property type="match status" value="1"/>
</dbReference>
<keyword evidence="7 10" id="KW-0472">Membrane</keyword>
<dbReference type="EMBL" id="JAVXZY010000004">
    <property type="protein sequence ID" value="MDT9000154.1"/>
    <property type="molecule type" value="Genomic_DNA"/>
</dbReference>
<dbReference type="InterPro" id="IPR036942">
    <property type="entry name" value="Beta-barrel_TonB_sf"/>
</dbReference>
<keyword evidence="9 10" id="KW-0998">Cell outer membrane</keyword>
<organism evidence="15 16">
    <name type="scientific">Roseateles aquae</name>
    <dbReference type="NCBI Taxonomy" id="3077235"/>
    <lineage>
        <taxon>Bacteria</taxon>
        <taxon>Pseudomonadati</taxon>
        <taxon>Pseudomonadota</taxon>
        <taxon>Betaproteobacteria</taxon>
        <taxon>Burkholderiales</taxon>
        <taxon>Sphaerotilaceae</taxon>
        <taxon>Roseateles</taxon>
    </lineage>
</organism>
<sequence length="924" mass="99937">MKTTRLCMALGLAYMGSMALFSAPALAQQETLERVTVTGSSIRRLESETALPVTTITREQIEKSGATSVEEVLRRVSASAAAFSDTTQGAGYATSNANMRGLGANSTLILLNGRRLANHPFGSIGGNVSVDLNSIPFAALERVEVLRDGASAVYGTDAVGGVINFITRRDYKRGEVGIRFGDTSAKIGGTEKGATLSLGFGDYNADNFNVLLTANVQKNTRLRAVDQKLYNRFDEIADAGAPTSGRAFPGRLVEFNITPGAFPELNPGADFEACDPVNTVLQTLAATTPNGTAKKRCRFIYPAVLDNLPDQSKGDLFGRFSYKIDKDNEFFTEASYARAHSIGRIAPVPIDSLAGHFDRTTGEYPSFKLPTSSRYFPKDLLTKLGYTAATWDPDGDGFTEVALRALPLGNRTNINTNEQTRVVVGARGLFSGWDYDTGFTFAQAKGNLEYQNYVHEAKFIAALATGNINPFGASADMSAWNSARMEGPMRQSKSTTMALDAKASREIFQMDGGTAAIAVGADFRNEKAEDNPINADYAAGLHVGGEGTVPPTSASRSISAVFTELSLPFAKGWEGTVAARYDRYSDFGSTFNPRFALRFQPTKELLLRGSYGTGFRAPTLWDVHSPASFTNTANPATDKNCPPAMLADEDPRCVDNQFNVLSTASSTLKPEKSKQATLGVVFEPNKYLTATVDYWAIHKSDQISQVGGDAILADAYLLNLYASRIHRIQTGANTGIISYIDTPIENLGGLRTSGLDIDVRGRISLKEYGNLNLGIAGTYVSQWERQVGKDTPYISYVGKAGDGGAVQPVPRWQHTASAEWVMGVWSASLENVYVKGWTESALQVYNNVGGSAAHEVKNSSRWNLSTSYRGFKDVTLRVGIRNLFDKEPPYTAVPSYGSHAAGYAGSFVDPRGRFWYASAAYQFK</sequence>
<dbReference type="Proteomes" id="UP001246372">
    <property type="component" value="Unassembled WGS sequence"/>
</dbReference>
<dbReference type="RefSeq" id="WP_315650705.1">
    <property type="nucleotide sequence ID" value="NZ_JAVXZY010000004.1"/>
</dbReference>
<dbReference type="PANTHER" id="PTHR47234">
    <property type="match status" value="1"/>
</dbReference>
<reference evidence="15" key="1">
    <citation type="submission" date="2023-09" db="EMBL/GenBank/DDBJ databases">
        <title>Paucibacter sp. APW11 Genome sequencing and assembly.</title>
        <authorList>
            <person name="Kim I."/>
        </authorList>
    </citation>
    <scope>NUCLEOTIDE SEQUENCE</scope>
    <source>
        <strain evidence="15">APW11</strain>
    </source>
</reference>
<feature type="signal peptide" evidence="12">
    <location>
        <begin position="1"/>
        <end position="27"/>
    </location>
</feature>
<keyword evidence="16" id="KW-1185">Reference proteome</keyword>
<keyword evidence="12" id="KW-0732">Signal</keyword>
<evidence type="ECO:0000259" key="13">
    <source>
        <dbReference type="Pfam" id="PF00593"/>
    </source>
</evidence>
<evidence type="ECO:0000256" key="12">
    <source>
        <dbReference type="SAM" id="SignalP"/>
    </source>
</evidence>
<evidence type="ECO:0000256" key="4">
    <source>
        <dbReference type="ARBA" id="ARBA00022452"/>
    </source>
</evidence>
<gene>
    <name evidence="15" type="ORF">RQP53_12830</name>
</gene>
<dbReference type="InterPro" id="IPR012910">
    <property type="entry name" value="Plug_dom"/>
</dbReference>
<name>A0ABU3PC59_9BURK</name>
<feature type="domain" description="TonB-dependent receptor plug" evidence="14">
    <location>
        <begin position="47"/>
        <end position="162"/>
    </location>
</feature>
<dbReference type="Gene3D" id="2.170.130.10">
    <property type="entry name" value="TonB-dependent receptor, plug domain"/>
    <property type="match status" value="1"/>
</dbReference>
<comment type="subcellular location">
    <subcellularLocation>
        <location evidence="1 10">Cell outer membrane</location>
        <topology evidence="1 10">Multi-pass membrane protein</topology>
    </subcellularLocation>
</comment>
<dbReference type="Pfam" id="PF00593">
    <property type="entry name" value="TonB_dep_Rec_b-barrel"/>
    <property type="match status" value="1"/>
</dbReference>
<comment type="similarity">
    <text evidence="2 10 11">Belongs to the TonB-dependent receptor family.</text>
</comment>
<keyword evidence="3 10" id="KW-0813">Transport</keyword>
<dbReference type="Gene3D" id="2.40.170.20">
    <property type="entry name" value="TonB-dependent receptor, beta-barrel domain"/>
    <property type="match status" value="1"/>
</dbReference>
<evidence type="ECO:0000256" key="10">
    <source>
        <dbReference type="PROSITE-ProRule" id="PRU01360"/>
    </source>
</evidence>
<keyword evidence="5 10" id="KW-0812">Transmembrane</keyword>
<dbReference type="SUPFAM" id="SSF56935">
    <property type="entry name" value="Porins"/>
    <property type="match status" value="1"/>
</dbReference>
<accession>A0ABU3PC59</accession>
<evidence type="ECO:0000259" key="14">
    <source>
        <dbReference type="Pfam" id="PF07715"/>
    </source>
</evidence>
<evidence type="ECO:0000256" key="3">
    <source>
        <dbReference type="ARBA" id="ARBA00022448"/>
    </source>
</evidence>
<evidence type="ECO:0000256" key="6">
    <source>
        <dbReference type="ARBA" id="ARBA00023077"/>
    </source>
</evidence>
<evidence type="ECO:0000256" key="5">
    <source>
        <dbReference type="ARBA" id="ARBA00022692"/>
    </source>
</evidence>
<dbReference type="InterPro" id="IPR039426">
    <property type="entry name" value="TonB-dep_rcpt-like"/>
</dbReference>
<evidence type="ECO:0000256" key="2">
    <source>
        <dbReference type="ARBA" id="ARBA00009810"/>
    </source>
</evidence>
<proteinExistence type="inferred from homology"/>
<dbReference type="Pfam" id="PF07715">
    <property type="entry name" value="Plug"/>
    <property type="match status" value="1"/>
</dbReference>
<dbReference type="PROSITE" id="PS52016">
    <property type="entry name" value="TONB_DEPENDENT_REC_3"/>
    <property type="match status" value="1"/>
</dbReference>
<comment type="caution">
    <text evidence="15">The sequence shown here is derived from an EMBL/GenBank/DDBJ whole genome shotgun (WGS) entry which is preliminary data.</text>
</comment>
<feature type="domain" description="TonB-dependent receptor-like beta-barrel" evidence="13">
    <location>
        <begin position="391"/>
        <end position="883"/>
    </location>
</feature>
<dbReference type="CDD" id="cd01347">
    <property type="entry name" value="ligand_gated_channel"/>
    <property type="match status" value="1"/>
</dbReference>
<feature type="chain" id="PRO_5045727142" evidence="12">
    <location>
        <begin position="28"/>
        <end position="924"/>
    </location>
</feature>
<dbReference type="InterPro" id="IPR000531">
    <property type="entry name" value="Beta-barrel_TonB"/>
</dbReference>
<evidence type="ECO:0000256" key="11">
    <source>
        <dbReference type="RuleBase" id="RU003357"/>
    </source>
</evidence>
<evidence type="ECO:0000313" key="15">
    <source>
        <dbReference type="EMBL" id="MDT9000154.1"/>
    </source>
</evidence>